<organism evidence="1 2">
    <name type="scientific">Clunio marinus</name>
    <dbReference type="NCBI Taxonomy" id="568069"/>
    <lineage>
        <taxon>Eukaryota</taxon>
        <taxon>Metazoa</taxon>
        <taxon>Ecdysozoa</taxon>
        <taxon>Arthropoda</taxon>
        <taxon>Hexapoda</taxon>
        <taxon>Insecta</taxon>
        <taxon>Pterygota</taxon>
        <taxon>Neoptera</taxon>
        <taxon>Endopterygota</taxon>
        <taxon>Diptera</taxon>
        <taxon>Nematocera</taxon>
        <taxon>Chironomoidea</taxon>
        <taxon>Chironomidae</taxon>
        <taxon>Clunio</taxon>
    </lineage>
</organism>
<dbReference type="Proteomes" id="UP000183832">
    <property type="component" value="Unassembled WGS sequence"/>
</dbReference>
<dbReference type="EMBL" id="CVRI01000047">
    <property type="protein sequence ID" value="CRK98229.1"/>
    <property type="molecule type" value="Genomic_DNA"/>
</dbReference>
<protein>
    <submittedName>
        <fullName evidence="1">CLUMA_CG011592, isoform A</fullName>
    </submittedName>
</protein>
<name>A0A1J1ID81_9DIPT</name>
<gene>
    <name evidence="1" type="ORF">CLUMA_CG011592</name>
</gene>
<sequence>MYPRIDDVGLALMKMSNHTSDHTYFLIISHWRSFKAIIVLEDSALRPKRRILLSWLVSASRYNNPMMNQISFKF</sequence>
<keyword evidence="2" id="KW-1185">Reference proteome</keyword>
<dbReference type="AlphaFoldDB" id="A0A1J1ID81"/>
<accession>A0A1J1ID81</accession>
<reference evidence="1 2" key="1">
    <citation type="submission" date="2015-04" db="EMBL/GenBank/DDBJ databases">
        <authorList>
            <person name="Syromyatnikov M.Y."/>
            <person name="Popov V.N."/>
        </authorList>
    </citation>
    <scope>NUCLEOTIDE SEQUENCE [LARGE SCALE GENOMIC DNA]</scope>
</reference>
<evidence type="ECO:0000313" key="1">
    <source>
        <dbReference type="EMBL" id="CRK98229.1"/>
    </source>
</evidence>
<proteinExistence type="predicted"/>
<evidence type="ECO:0000313" key="2">
    <source>
        <dbReference type="Proteomes" id="UP000183832"/>
    </source>
</evidence>